<protein>
    <recommendedName>
        <fullName evidence="7">Gamma-soluble NSF attachment protein</fullName>
    </recommendedName>
    <alternativeName>
        <fullName evidence="8">N-ethylmaleimide-sensitive factor attachment protein gamma</fullName>
    </alternativeName>
</protein>
<keyword evidence="6" id="KW-0472">Membrane</keyword>
<dbReference type="GO" id="GO:0019905">
    <property type="term" value="F:syntaxin binding"/>
    <property type="evidence" value="ECO:0007669"/>
    <property type="project" value="TreeGrafter"/>
</dbReference>
<evidence type="ECO:0000256" key="2">
    <source>
        <dbReference type="ARBA" id="ARBA00010050"/>
    </source>
</evidence>
<keyword evidence="5" id="KW-0653">Protein transport</keyword>
<dbReference type="InterPro" id="IPR000744">
    <property type="entry name" value="NSF_attach"/>
</dbReference>
<accession>A0A0B6Z3C8</accession>
<evidence type="ECO:0000256" key="8">
    <source>
        <dbReference type="ARBA" id="ARBA00042485"/>
    </source>
</evidence>
<feature type="non-terminal residue" evidence="9">
    <location>
        <position position="1"/>
    </location>
</feature>
<dbReference type="AlphaFoldDB" id="A0A0B6Z3C8"/>
<feature type="non-terminal residue" evidence="9">
    <location>
        <position position="151"/>
    </location>
</feature>
<comment type="similarity">
    <text evidence="2">Belongs to the SNAP family.</text>
</comment>
<comment type="subcellular location">
    <subcellularLocation>
        <location evidence="1">Membrane</location>
        <topology evidence="1">Peripheral membrane protein</topology>
    </subcellularLocation>
</comment>
<dbReference type="GO" id="GO:0031201">
    <property type="term" value="C:SNARE complex"/>
    <property type="evidence" value="ECO:0007669"/>
    <property type="project" value="TreeGrafter"/>
</dbReference>
<evidence type="ECO:0000256" key="3">
    <source>
        <dbReference type="ARBA" id="ARBA00022448"/>
    </source>
</evidence>
<dbReference type="Gene3D" id="1.25.40.10">
    <property type="entry name" value="Tetratricopeptide repeat domain"/>
    <property type="match status" value="2"/>
</dbReference>
<dbReference type="Pfam" id="PF14938">
    <property type="entry name" value="SNAP"/>
    <property type="match status" value="1"/>
</dbReference>
<evidence type="ECO:0000256" key="6">
    <source>
        <dbReference type="ARBA" id="ARBA00023136"/>
    </source>
</evidence>
<keyword evidence="3" id="KW-0813">Transport</keyword>
<dbReference type="GO" id="GO:0016192">
    <property type="term" value="P:vesicle-mediated transport"/>
    <property type="evidence" value="ECO:0007669"/>
    <property type="project" value="UniProtKB-KW"/>
</dbReference>
<organism evidence="9">
    <name type="scientific">Arion vulgaris</name>
    <dbReference type="NCBI Taxonomy" id="1028688"/>
    <lineage>
        <taxon>Eukaryota</taxon>
        <taxon>Metazoa</taxon>
        <taxon>Spiralia</taxon>
        <taxon>Lophotrochozoa</taxon>
        <taxon>Mollusca</taxon>
        <taxon>Gastropoda</taxon>
        <taxon>Heterobranchia</taxon>
        <taxon>Euthyneura</taxon>
        <taxon>Panpulmonata</taxon>
        <taxon>Eupulmonata</taxon>
        <taxon>Stylommatophora</taxon>
        <taxon>Helicina</taxon>
        <taxon>Arionoidea</taxon>
        <taxon>Arionidae</taxon>
        <taxon>Arion</taxon>
    </lineage>
</organism>
<gene>
    <name evidence="9" type="primary">ORF47245</name>
</gene>
<dbReference type="GO" id="GO:0005774">
    <property type="term" value="C:vacuolar membrane"/>
    <property type="evidence" value="ECO:0007669"/>
    <property type="project" value="TreeGrafter"/>
</dbReference>
<dbReference type="SUPFAM" id="SSF48452">
    <property type="entry name" value="TPR-like"/>
    <property type="match status" value="1"/>
</dbReference>
<evidence type="ECO:0000256" key="4">
    <source>
        <dbReference type="ARBA" id="ARBA00022892"/>
    </source>
</evidence>
<evidence type="ECO:0000256" key="1">
    <source>
        <dbReference type="ARBA" id="ARBA00004170"/>
    </source>
</evidence>
<reference evidence="9" key="1">
    <citation type="submission" date="2014-12" db="EMBL/GenBank/DDBJ databases">
        <title>Insight into the proteome of Arion vulgaris.</title>
        <authorList>
            <person name="Aradska J."/>
            <person name="Bulat T."/>
            <person name="Smidak R."/>
            <person name="Sarate P."/>
            <person name="Gangsoo J."/>
            <person name="Sialana F."/>
            <person name="Bilban M."/>
            <person name="Lubec G."/>
        </authorList>
    </citation>
    <scope>NUCLEOTIDE SEQUENCE</scope>
    <source>
        <tissue evidence="9">Skin</tissue>
    </source>
</reference>
<proteinExistence type="inferred from homology"/>
<dbReference type="PANTHER" id="PTHR13768">
    <property type="entry name" value="SOLUBLE NSF ATTACHMENT PROTEIN SNAP"/>
    <property type="match status" value="1"/>
</dbReference>
<dbReference type="InterPro" id="IPR011990">
    <property type="entry name" value="TPR-like_helical_dom_sf"/>
</dbReference>
<evidence type="ECO:0000256" key="5">
    <source>
        <dbReference type="ARBA" id="ARBA00022927"/>
    </source>
</evidence>
<keyword evidence="4" id="KW-0931">ER-Golgi transport</keyword>
<dbReference type="EMBL" id="HACG01016254">
    <property type="protein sequence ID" value="CEK63119.1"/>
    <property type="molecule type" value="Transcribed_RNA"/>
</dbReference>
<dbReference type="GO" id="GO:0006886">
    <property type="term" value="P:intracellular protein transport"/>
    <property type="evidence" value="ECO:0007669"/>
    <property type="project" value="InterPro"/>
</dbReference>
<evidence type="ECO:0000313" key="9">
    <source>
        <dbReference type="EMBL" id="CEK63119.1"/>
    </source>
</evidence>
<sequence length="151" mass="16866">HDISFSEFGFILKSCKMAASSDRKIADGLEHLRLADKCLKTSLFKWKPDQDGAASEYLKAATAFRNAKAMDMAKESYVKAGQLQVAMNSPFHAAKMVEQEKPEKAIHLYTKASEVAEIEGRPRQSAECIGKAARLQVKHFKYEDAIKSLNQ</sequence>
<dbReference type="GO" id="GO:0005483">
    <property type="term" value="F:soluble NSF attachment protein activity"/>
    <property type="evidence" value="ECO:0007669"/>
    <property type="project" value="TreeGrafter"/>
</dbReference>
<name>A0A0B6Z3C8_9EUPU</name>
<dbReference type="PANTHER" id="PTHR13768:SF2">
    <property type="entry name" value="GAMMA-SOLUBLE NSF ATTACHMENT PROTEIN"/>
    <property type="match status" value="1"/>
</dbReference>
<evidence type="ECO:0000256" key="7">
    <source>
        <dbReference type="ARBA" id="ARBA00040047"/>
    </source>
</evidence>